<name>A0A381ZS60_9ZZZZ</name>
<gene>
    <name evidence="1" type="ORF">METZ01_LOCUS144491</name>
</gene>
<protein>
    <recommendedName>
        <fullName evidence="2">PpiC domain-containing protein</fullName>
    </recommendedName>
</protein>
<accession>A0A381ZS60</accession>
<evidence type="ECO:0008006" key="2">
    <source>
        <dbReference type="Google" id="ProtNLM"/>
    </source>
</evidence>
<dbReference type="Gene3D" id="6.10.140.970">
    <property type="match status" value="1"/>
</dbReference>
<proteinExistence type="predicted"/>
<sequence length="210" mass="23952">MFCIIVSVSCSTQEDETAVVLARVGNDVLTIKDLYNVSSKDVFSKNAVSIFIEEWVTNTVLYRAAKRRGLLEDEQLKRARDAYYKKVVVAAYVDSETTANINITKEDVRTYYKNHRDEFFRGSDEVYAHHFIAHKISDARNIRDQLTGGLKKDLSSLGVFLTESRYIKKGRLINSLDGALFRTRDSVVGPIRTDRGFHVFNVVHRYSKGS</sequence>
<dbReference type="AlphaFoldDB" id="A0A381ZS60"/>
<organism evidence="1">
    <name type="scientific">marine metagenome</name>
    <dbReference type="NCBI Taxonomy" id="408172"/>
    <lineage>
        <taxon>unclassified sequences</taxon>
        <taxon>metagenomes</taxon>
        <taxon>ecological metagenomes</taxon>
    </lineage>
</organism>
<feature type="non-terminal residue" evidence="1">
    <location>
        <position position="210"/>
    </location>
</feature>
<evidence type="ECO:0000313" key="1">
    <source>
        <dbReference type="EMBL" id="SVA91637.1"/>
    </source>
</evidence>
<dbReference type="EMBL" id="UINC01022305">
    <property type="protein sequence ID" value="SVA91637.1"/>
    <property type="molecule type" value="Genomic_DNA"/>
</dbReference>
<dbReference type="SUPFAM" id="SSF109998">
    <property type="entry name" value="Triger factor/SurA peptide-binding domain-like"/>
    <property type="match status" value="1"/>
</dbReference>
<dbReference type="InterPro" id="IPR027304">
    <property type="entry name" value="Trigger_fact/SurA_dom_sf"/>
</dbReference>
<reference evidence="1" key="1">
    <citation type="submission" date="2018-05" db="EMBL/GenBank/DDBJ databases">
        <authorList>
            <person name="Lanie J.A."/>
            <person name="Ng W.-L."/>
            <person name="Kazmierczak K.M."/>
            <person name="Andrzejewski T.M."/>
            <person name="Davidsen T.M."/>
            <person name="Wayne K.J."/>
            <person name="Tettelin H."/>
            <person name="Glass J.I."/>
            <person name="Rusch D."/>
            <person name="Podicherti R."/>
            <person name="Tsui H.-C.T."/>
            <person name="Winkler M.E."/>
        </authorList>
    </citation>
    <scope>NUCLEOTIDE SEQUENCE</scope>
</reference>